<dbReference type="PROSITE" id="PS50096">
    <property type="entry name" value="IQ"/>
    <property type="match status" value="2"/>
</dbReference>
<protein>
    <submittedName>
        <fullName evidence="4">IQ-DOMAIN 1-like</fullName>
    </submittedName>
</protein>
<keyword evidence="1" id="KW-0112">Calmodulin-binding</keyword>
<dbReference type="GO" id="GO:0005516">
    <property type="term" value="F:calmodulin binding"/>
    <property type="evidence" value="ECO:0007669"/>
    <property type="project" value="UniProtKB-KW"/>
</dbReference>
<evidence type="ECO:0000256" key="2">
    <source>
        <dbReference type="ARBA" id="ARBA00024341"/>
    </source>
</evidence>
<proteinExistence type="inferred from homology"/>
<feature type="region of interest" description="Disordered" evidence="3">
    <location>
        <begin position="370"/>
        <end position="397"/>
    </location>
</feature>
<dbReference type="Gramene" id="OE9A022322T1">
    <property type="protein sequence ID" value="OE9A022322C1"/>
    <property type="gene ID" value="OE9A022322"/>
</dbReference>
<dbReference type="PANTHER" id="PTHR32295:SF126">
    <property type="entry name" value="PROTEIN IQ-DOMAIN 8"/>
    <property type="match status" value="1"/>
</dbReference>
<feature type="region of interest" description="Disordered" evidence="3">
    <location>
        <begin position="319"/>
        <end position="352"/>
    </location>
</feature>
<dbReference type="OrthoDB" id="671489at2759"/>
<comment type="caution">
    <text evidence="4">The sequence shown here is derived from an EMBL/GenBank/DDBJ whole genome shotgun (WGS) entry which is preliminary data.</text>
</comment>
<evidence type="ECO:0000256" key="1">
    <source>
        <dbReference type="ARBA" id="ARBA00022860"/>
    </source>
</evidence>
<dbReference type="Proteomes" id="UP000594638">
    <property type="component" value="Unassembled WGS sequence"/>
</dbReference>
<feature type="compositionally biased region" description="Low complexity" evidence="3">
    <location>
        <begin position="332"/>
        <end position="342"/>
    </location>
</feature>
<evidence type="ECO:0000313" key="4">
    <source>
        <dbReference type="EMBL" id="CAA3010864.1"/>
    </source>
</evidence>
<sequence length="427" mass="47926">MGASGKWIKSLIGLKKQGSNDSEKDGGKGRRWKLWRSASGGITMALKGGKGEGSLAESEVSESSSSIFDGEMAAAVATVIRAPHKDFMVLRQEWAAVRIQAIFRAFLAKRALRALRALVRLQAIVRGRMVRKQADVTLRCMQALVRVQARVRFHCVQTSVEGEVTKNHAEANPIKQAESGWCDSLGTFEEVRSKVQMKQGGAIKREREMAYILSHQQLREKPISNSRTNKMATPKKADNNSSSHDLLDQWMATKPWETRLMQELNNNSSDTTPISTKYEDRVVELLSSSSDHDSVRIRRNNISTKKSSRVPISRQITCSPSDQCTEFPYDESTTSNSSTTNSEGQGNNPSYMSLTESIKAKQKPRTYLLNTHSMQRRSYEDLQYRRKPSSLSRGVTQRSADTDCSVNLCRDLYTMHMSQYDGVRSRG</sequence>
<keyword evidence="5" id="KW-1185">Reference proteome</keyword>
<evidence type="ECO:0000313" key="5">
    <source>
        <dbReference type="Proteomes" id="UP000594638"/>
    </source>
</evidence>
<dbReference type="PANTHER" id="PTHR32295">
    <property type="entry name" value="IQ-DOMAIN 5-RELATED"/>
    <property type="match status" value="1"/>
</dbReference>
<accession>A0A8S0TY15</accession>
<dbReference type="AlphaFoldDB" id="A0A8S0TY15"/>
<reference evidence="4 5" key="1">
    <citation type="submission" date="2019-12" db="EMBL/GenBank/DDBJ databases">
        <authorList>
            <person name="Alioto T."/>
            <person name="Alioto T."/>
            <person name="Gomez Garrido J."/>
        </authorList>
    </citation>
    <scope>NUCLEOTIDE SEQUENCE [LARGE SCALE GENOMIC DNA]</scope>
</reference>
<dbReference type="Gene3D" id="1.20.5.190">
    <property type="match status" value="1"/>
</dbReference>
<gene>
    <name evidence="4" type="ORF">OLEA9_A022322</name>
</gene>
<dbReference type="EMBL" id="CACTIH010007353">
    <property type="protein sequence ID" value="CAA3010864.1"/>
    <property type="molecule type" value="Genomic_DNA"/>
</dbReference>
<evidence type="ECO:0000256" key="3">
    <source>
        <dbReference type="SAM" id="MobiDB-lite"/>
    </source>
</evidence>
<comment type="similarity">
    <text evidence="2">Belongs to the IQD family.</text>
</comment>
<name>A0A8S0TY15_OLEEU</name>
<feature type="compositionally biased region" description="Polar residues" evidence="3">
    <location>
        <begin position="343"/>
        <end position="352"/>
    </location>
</feature>
<feature type="region of interest" description="Disordered" evidence="3">
    <location>
        <begin position="224"/>
        <end position="244"/>
    </location>
</feature>
<organism evidence="4 5">
    <name type="scientific">Olea europaea subsp. europaea</name>
    <dbReference type="NCBI Taxonomy" id="158383"/>
    <lineage>
        <taxon>Eukaryota</taxon>
        <taxon>Viridiplantae</taxon>
        <taxon>Streptophyta</taxon>
        <taxon>Embryophyta</taxon>
        <taxon>Tracheophyta</taxon>
        <taxon>Spermatophyta</taxon>
        <taxon>Magnoliopsida</taxon>
        <taxon>eudicotyledons</taxon>
        <taxon>Gunneridae</taxon>
        <taxon>Pentapetalae</taxon>
        <taxon>asterids</taxon>
        <taxon>lamiids</taxon>
        <taxon>Lamiales</taxon>
        <taxon>Oleaceae</taxon>
        <taxon>Oleeae</taxon>
        <taxon>Olea</taxon>
    </lineage>
</organism>